<dbReference type="RefSeq" id="WP_008694968.1">
    <property type="nucleotide sequence ID" value="NZ_ANOG01000306.1"/>
</dbReference>
<reference evidence="2 3" key="1">
    <citation type="journal article" date="2013" name="Mar. Genomics">
        <title>Expression of sulfatases in Rhodopirellula baltica and the diversity of sulfatases in the genus Rhodopirellula.</title>
        <authorList>
            <person name="Wegner C.E."/>
            <person name="Richter-Heitmann T."/>
            <person name="Klindworth A."/>
            <person name="Klockow C."/>
            <person name="Richter M."/>
            <person name="Achstetter T."/>
            <person name="Glockner F.O."/>
            <person name="Harder J."/>
        </authorList>
    </citation>
    <scope>NUCLEOTIDE SEQUENCE [LARGE SCALE GENOMIC DNA]</scope>
    <source>
        <strain evidence="2 3">SM1</strain>
    </source>
</reference>
<dbReference type="Gene3D" id="3.90.1300.10">
    <property type="entry name" value="Amidase signature (AS) domain"/>
    <property type="match status" value="1"/>
</dbReference>
<proteinExistence type="predicted"/>
<feature type="non-terminal residue" evidence="2">
    <location>
        <position position="241"/>
    </location>
</feature>
<comment type="caution">
    <text evidence="2">The sequence shown here is derived from an EMBL/GenBank/DDBJ whole genome shotgun (WGS) entry which is preliminary data.</text>
</comment>
<dbReference type="PROSITE" id="PS00571">
    <property type="entry name" value="AMIDASES"/>
    <property type="match status" value="1"/>
</dbReference>
<accession>M5RNN0</accession>
<dbReference type="AlphaFoldDB" id="M5RNN0"/>
<keyword evidence="3" id="KW-1185">Reference proteome</keyword>
<name>M5RNN0_9BACT</name>
<dbReference type="PANTHER" id="PTHR11895:SF151">
    <property type="entry name" value="GLUTAMYL-TRNA(GLN) AMIDOTRANSFERASE SUBUNIT A"/>
    <property type="match status" value="1"/>
</dbReference>
<evidence type="ECO:0000259" key="1">
    <source>
        <dbReference type="Pfam" id="PF01425"/>
    </source>
</evidence>
<dbReference type="PANTHER" id="PTHR11895">
    <property type="entry name" value="TRANSAMIDASE"/>
    <property type="match status" value="1"/>
</dbReference>
<dbReference type="Pfam" id="PF01425">
    <property type="entry name" value="Amidase"/>
    <property type="match status" value="1"/>
</dbReference>
<dbReference type="EMBL" id="ANOG01000306">
    <property type="protein sequence ID" value="EMI20905.1"/>
    <property type="molecule type" value="Genomic_DNA"/>
</dbReference>
<dbReference type="Proteomes" id="UP000011991">
    <property type="component" value="Unassembled WGS sequence"/>
</dbReference>
<dbReference type="SUPFAM" id="SSF75304">
    <property type="entry name" value="Amidase signature (AS) enzymes"/>
    <property type="match status" value="1"/>
</dbReference>
<protein>
    <submittedName>
        <fullName evidence="2">Glutamyl-tRNA (Gln) amidotransferase subunit A</fullName>
    </submittedName>
</protein>
<evidence type="ECO:0000313" key="3">
    <source>
        <dbReference type="Proteomes" id="UP000011991"/>
    </source>
</evidence>
<feature type="domain" description="Amidase" evidence="1">
    <location>
        <begin position="21"/>
        <end position="239"/>
    </location>
</feature>
<sequence>MLDSALELVRLQENGDLTAVEIAEKALASVRDTHDSINAFTHIAAEQALDAARRVDAKRAAGEPLGILAGVPVAVKDVLCTTDMPTTCSSRMLKDFRPPYDATVVSKLREADAVIIGKTNMDEFAMGASTETSAFGLTRNPWDTNRTPGGSSGGAAACVAAGSVPLSLGTDTGGSIRQPAAFCGITGMKPTYGRVSRYGLVAFASSLDQVGPMAWSVPDVALLLEAIAGFEPRDSTSLNQF</sequence>
<evidence type="ECO:0000313" key="2">
    <source>
        <dbReference type="EMBL" id="EMI20905.1"/>
    </source>
</evidence>
<dbReference type="InterPro" id="IPR020556">
    <property type="entry name" value="Amidase_CS"/>
</dbReference>
<dbReference type="GO" id="GO:0016740">
    <property type="term" value="F:transferase activity"/>
    <property type="evidence" value="ECO:0007669"/>
    <property type="project" value="UniProtKB-KW"/>
</dbReference>
<dbReference type="InterPro" id="IPR036928">
    <property type="entry name" value="AS_sf"/>
</dbReference>
<dbReference type="InterPro" id="IPR023631">
    <property type="entry name" value="Amidase_dom"/>
</dbReference>
<dbReference type="InterPro" id="IPR000120">
    <property type="entry name" value="Amidase"/>
</dbReference>
<dbReference type="OrthoDB" id="9811471at2"/>
<keyword evidence="2" id="KW-0808">Transferase</keyword>
<organism evidence="2 3">
    <name type="scientific">Rhodopirellula maiorica SM1</name>
    <dbReference type="NCBI Taxonomy" id="1265738"/>
    <lineage>
        <taxon>Bacteria</taxon>
        <taxon>Pseudomonadati</taxon>
        <taxon>Planctomycetota</taxon>
        <taxon>Planctomycetia</taxon>
        <taxon>Pirellulales</taxon>
        <taxon>Pirellulaceae</taxon>
        <taxon>Novipirellula</taxon>
    </lineage>
</organism>
<gene>
    <name evidence="2" type="ORF">RMSM_02169</name>
</gene>